<comment type="caution">
    <text evidence="10">The sequence shown here is derived from an EMBL/GenBank/DDBJ whole genome shotgun (WGS) entry which is preliminary data.</text>
</comment>
<dbReference type="InterPro" id="IPR001611">
    <property type="entry name" value="Leu-rich_rpt"/>
</dbReference>
<feature type="compositionally biased region" description="Low complexity" evidence="7">
    <location>
        <begin position="96"/>
        <end position="113"/>
    </location>
</feature>
<dbReference type="SMART" id="SM00369">
    <property type="entry name" value="LRR_TYP"/>
    <property type="match status" value="13"/>
</dbReference>
<evidence type="ECO:0000256" key="7">
    <source>
        <dbReference type="SAM" id="MobiDB-lite"/>
    </source>
</evidence>
<feature type="compositionally biased region" description="Basic residues" evidence="7">
    <location>
        <begin position="85"/>
        <end position="95"/>
    </location>
</feature>
<reference evidence="10" key="1">
    <citation type="journal article" date="2021" name="Mol. Ecol. Resour.">
        <title>Phylogenomic analyses of the genus Drosophila reveals genomic signals of climate adaptation.</title>
        <authorList>
            <person name="Li F."/>
            <person name="Rane R.V."/>
            <person name="Luria V."/>
            <person name="Xiong Z."/>
            <person name="Chen J."/>
            <person name="Li Z."/>
            <person name="Catullo R.A."/>
            <person name="Griffin P.C."/>
            <person name="Schiffer M."/>
            <person name="Pearce S."/>
            <person name="Lee S.F."/>
            <person name="McElroy K."/>
            <person name="Stocker A."/>
            <person name="Shirriffs J."/>
            <person name="Cockerell F."/>
            <person name="Coppin C."/>
            <person name="Sgro C.M."/>
            <person name="Karger A."/>
            <person name="Cain J.W."/>
            <person name="Weber J.A."/>
            <person name="Santpere G."/>
            <person name="Kirschner M.W."/>
            <person name="Hoffmann A.A."/>
            <person name="Oakeshott J.G."/>
            <person name="Zhang G."/>
        </authorList>
    </citation>
    <scope>NUCLEOTIDE SEQUENCE</scope>
    <source>
        <strain evidence="10">BGI-SZ-2011g</strain>
    </source>
</reference>
<dbReference type="Gene3D" id="3.80.10.10">
    <property type="entry name" value="Ribonuclease Inhibitor"/>
    <property type="match status" value="5"/>
</dbReference>
<dbReference type="Proteomes" id="UP001200034">
    <property type="component" value="Unassembled WGS sequence"/>
</dbReference>
<dbReference type="InterPro" id="IPR007110">
    <property type="entry name" value="Ig-like_dom"/>
</dbReference>
<keyword evidence="3" id="KW-0677">Repeat</keyword>
<keyword evidence="5" id="KW-0325">Glycoprotein</keyword>
<evidence type="ECO:0000313" key="10">
    <source>
        <dbReference type="EMBL" id="KAH8384769.1"/>
    </source>
</evidence>
<dbReference type="PROSITE" id="PS51450">
    <property type="entry name" value="LRR"/>
    <property type="match status" value="6"/>
</dbReference>
<dbReference type="SUPFAM" id="SSF48726">
    <property type="entry name" value="Immunoglobulin"/>
    <property type="match status" value="3"/>
</dbReference>
<evidence type="ECO:0000256" key="3">
    <source>
        <dbReference type="ARBA" id="ARBA00022737"/>
    </source>
</evidence>
<feature type="region of interest" description="Disordered" evidence="7">
    <location>
        <begin position="170"/>
        <end position="192"/>
    </location>
</feature>
<evidence type="ECO:0000259" key="9">
    <source>
        <dbReference type="PROSITE" id="PS50835"/>
    </source>
</evidence>
<keyword evidence="2" id="KW-0732">Signal</keyword>
<dbReference type="SMART" id="SM00408">
    <property type="entry name" value="IGc2"/>
    <property type="match status" value="3"/>
</dbReference>
<dbReference type="FunFam" id="2.60.40.10:FF:000032">
    <property type="entry name" value="palladin isoform X1"/>
    <property type="match status" value="1"/>
</dbReference>
<evidence type="ECO:0000313" key="11">
    <source>
        <dbReference type="Proteomes" id="UP001200034"/>
    </source>
</evidence>
<keyword evidence="8" id="KW-1133">Transmembrane helix</keyword>
<dbReference type="SMART" id="SM00409">
    <property type="entry name" value="IG"/>
    <property type="match status" value="3"/>
</dbReference>
<feature type="domain" description="Ig-like" evidence="9">
    <location>
        <begin position="793"/>
        <end position="904"/>
    </location>
</feature>
<keyword evidence="6" id="KW-0393">Immunoglobulin domain</keyword>
<dbReference type="SUPFAM" id="SSF52058">
    <property type="entry name" value="L domain-like"/>
    <property type="match status" value="2"/>
</dbReference>
<keyword evidence="8" id="KW-0812">Transmembrane</keyword>
<dbReference type="InterPro" id="IPR036179">
    <property type="entry name" value="Ig-like_dom_sf"/>
</dbReference>
<feature type="compositionally biased region" description="Acidic residues" evidence="7">
    <location>
        <begin position="1286"/>
        <end position="1297"/>
    </location>
</feature>
<feature type="region of interest" description="Disordered" evidence="7">
    <location>
        <begin position="1272"/>
        <end position="1297"/>
    </location>
</feature>
<dbReference type="EMBL" id="JAJJHW010000681">
    <property type="protein sequence ID" value="KAH8384769.1"/>
    <property type="molecule type" value="Genomic_DNA"/>
</dbReference>
<dbReference type="Pfam" id="PF13855">
    <property type="entry name" value="LRR_8"/>
    <property type="match status" value="5"/>
</dbReference>
<proteinExistence type="predicted"/>
<accession>A0AAD4PPR5</accession>
<dbReference type="InterPro" id="IPR003599">
    <property type="entry name" value="Ig_sub"/>
</dbReference>
<sequence length="1390" mass="154386">MHVSAINCKRQERRCERDKDCACGAATKFNNYRKRRVCGGSTSSKNNKYYTNINYYNSKYNYISKILMTMSALLQRLATLSVGTKWRRRRRRRKQQQQSDSDNSSNNNNNKNNGKQNAIATTIKSAHNDNCNYYNITTTSNDFNKINKLLLITCMLLITTTTICQSNVPGAAAAPSTASGSPSTSMLGDSSTSPLSALLKSGGASYSQQLPQQQLFAMLAKNNGYSSGNTAALAAAARQHPQLRQRPRYLPLHEDESEDLADEDFDSLHIPLDIADAAAAAAAAAPSIASASLETNGFVADDGDQYEQAEKALAAAESANANAKNSNNNNNYNMNCPKECKCLNAFFDCDKLHLERVPALPNYVQTLHLAGNKLNDSTVLAIRNLTELLKLTLKRNQLDVMPMFVGLVSLRQLNLAHNRIQRISSQALALLPKLKSLDLSKNQLHSVEANMFVRPNRLAHLILNANEIGSVDEHAFAMLGNLTDLELSNNRLSSLPVGVFKNLTRLKKLSLNYNQLEIHWSTFRGLLSLQKLQLKANNIRKMQDGIFHVMRNIESIELDHNGISSLSRQGLFNLTKLHHLSLSNNSITHIELDTWEFTQSLESLDLSHNYISEFKPQHLDCLKRLKQLNLAHNNLQYLQENTFDCVKNLEELNLRRNRLAWIIEDQSAMAPFKALRKLRRLDLYGNNLKQISSKALSGLNNLELLNLGGNALASIQPNAFEHMLKLQRLTFKSDNFICDCDLLWFRQWLLSRFGAQTEQLHAHVVCGYPEHLLDRQLFTLRNTELVCSDSPKPVVQKEPSNMLAVKGANITLECIASSPAAASMAAADELKIKWRHDNQHVLERQTTHDGAMTETQIHHDQSTNQTTIYGYLRLSNVSYESAGRYQCVVSNAFGTTYAQKFKISIGIHPSFLNVPSNLSLDAGETARLVCSASGDPTPEIALQKFGASDFPAATERRLQVIREENAFLITNAKPSDSGIYTCTAKSPAGEIKVNATLLVNDKPLPNIPLVHKEVVLGRTCVLECLSESANVELEQPHREWFRENKPLHNSPTAQDAERYYFTNSKELLVIVNAQSNDAGHYRCEITDNSRTLTLQLELLVVKESFTTDVLLLGVMILTGSCVLIGACIICCTLRYQRRKLMLSLATRTHTSSQHTLPLDQTQLTTLSRTQLRPHQSQLVLDGVSGAGQKNQQQQQQSQLRPRSFVDLGSGDAQAQSRLIVTTTPSYEQRCLDGGLTLSYLQQSDLEAQPDHLSSKDSGTGSDAANKRSLEDFGVALSPRQQRHQIDDDDDEDEPEDDLQFGATRALGVSAFDDMELLELNHSAAEQQRFLRNNNHNYDGGGVDMSLGLGANVHVHGPTAGATAPPVLPRKCSAQLNSAGVDYKQATTVDI</sequence>
<organism evidence="10 11">
    <name type="scientific">Drosophila rubida</name>
    <dbReference type="NCBI Taxonomy" id="30044"/>
    <lineage>
        <taxon>Eukaryota</taxon>
        <taxon>Metazoa</taxon>
        <taxon>Ecdysozoa</taxon>
        <taxon>Arthropoda</taxon>
        <taxon>Hexapoda</taxon>
        <taxon>Insecta</taxon>
        <taxon>Pterygota</taxon>
        <taxon>Neoptera</taxon>
        <taxon>Endopterygota</taxon>
        <taxon>Diptera</taxon>
        <taxon>Brachycera</taxon>
        <taxon>Muscomorpha</taxon>
        <taxon>Ephydroidea</taxon>
        <taxon>Drosophilidae</taxon>
        <taxon>Drosophila</taxon>
    </lineage>
</organism>
<dbReference type="Pfam" id="PF13927">
    <property type="entry name" value="Ig_3"/>
    <property type="match status" value="1"/>
</dbReference>
<name>A0AAD4PPR5_9MUSC</name>
<evidence type="ECO:0000256" key="6">
    <source>
        <dbReference type="ARBA" id="ARBA00023319"/>
    </source>
</evidence>
<gene>
    <name evidence="10" type="ORF">KR093_007889</name>
</gene>
<dbReference type="SMART" id="SM00082">
    <property type="entry name" value="LRRCT"/>
    <property type="match status" value="1"/>
</dbReference>
<dbReference type="InterPro" id="IPR050333">
    <property type="entry name" value="SLRP"/>
</dbReference>
<dbReference type="PROSITE" id="PS50835">
    <property type="entry name" value="IG_LIKE"/>
    <property type="match status" value="3"/>
</dbReference>
<dbReference type="InterPro" id="IPR013783">
    <property type="entry name" value="Ig-like_fold"/>
</dbReference>
<feature type="domain" description="Ig-like" evidence="9">
    <location>
        <begin position="909"/>
        <end position="998"/>
    </location>
</feature>
<dbReference type="InterPro" id="IPR000483">
    <property type="entry name" value="Cys-rich_flank_reg_C"/>
</dbReference>
<dbReference type="SMART" id="SM00365">
    <property type="entry name" value="LRR_SD22"/>
    <property type="match status" value="9"/>
</dbReference>
<keyword evidence="11" id="KW-1185">Reference proteome</keyword>
<evidence type="ECO:0000256" key="5">
    <source>
        <dbReference type="ARBA" id="ARBA00023180"/>
    </source>
</evidence>
<dbReference type="PANTHER" id="PTHR45712:SF1">
    <property type="entry name" value="NEPHROCAN"/>
    <property type="match status" value="1"/>
</dbReference>
<feature type="region of interest" description="Disordered" evidence="7">
    <location>
        <begin position="85"/>
        <end position="115"/>
    </location>
</feature>
<dbReference type="GO" id="GO:0071944">
    <property type="term" value="C:cell periphery"/>
    <property type="evidence" value="ECO:0007669"/>
    <property type="project" value="UniProtKB-ARBA"/>
</dbReference>
<feature type="transmembrane region" description="Helical" evidence="8">
    <location>
        <begin position="1109"/>
        <end position="1133"/>
    </location>
</feature>
<dbReference type="FunFam" id="3.80.10.10:FF:001164">
    <property type="entry name" value="GH01279p"/>
    <property type="match status" value="1"/>
</dbReference>
<keyword evidence="4" id="KW-1015">Disulfide bond</keyword>
<dbReference type="InterPro" id="IPR003591">
    <property type="entry name" value="Leu-rich_rpt_typical-subtyp"/>
</dbReference>
<dbReference type="Pfam" id="PF07679">
    <property type="entry name" value="I-set"/>
    <property type="match status" value="2"/>
</dbReference>
<dbReference type="PANTHER" id="PTHR45712">
    <property type="entry name" value="AGAP008170-PA"/>
    <property type="match status" value="1"/>
</dbReference>
<evidence type="ECO:0000256" key="8">
    <source>
        <dbReference type="SAM" id="Phobius"/>
    </source>
</evidence>
<evidence type="ECO:0000256" key="4">
    <source>
        <dbReference type="ARBA" id="ARBA00023157"/>
    </source>
</evidence>
<keyword evidence="1" id="KW-0433">Leucine-rich repeat</keyword>
<evidence type="ECO:0000256" key="1">
    <source>
        <dbReference type="ARBA" id="ARBA00022614"/>
    </source>
</evidence>
<protein>
    <recommendedName>
        <fullName evidence="9">Ig-like domain-containing protein</fullName>
    </recommendedName>
</protein>
<keyword evidence="8" id="KW-0472">Membrane</keyword>
<feature type="compositionally biased region" description="Low complexity" evidence="7">
    <location>
        <begin position="170"/>
        <end position="185"/>
    </location>
</feature>
<dbReference type="InterPro" id="IPR013098">
    <property type="entry name" value="Ig_I-set"/>
</dbReference>
<evidence type="ECO:0000256" key="2">
    <source>
        <dbReference type="ARBA" id="ARBA00022729"/>
    </source>
</evidence>
<dbReference type="InterPro" id="IPR032675">
    <property type="entry name" value="LRR_dom_sf"/>
</dbReference>
<dbReference type="Gene3D" id="2.60.40.10">
    <property type="entry name" value="Immunoglobulins"/>
    <property type="match status" value="3"/>
</dbReference>
<feature type="domain" description="Ig-like" evidence="9">
    <location>
        <begin position="1005"/>
        <end position="1093"/>
    </location>
</feature>
<dbReference type="InterPro" id="IPR003598">
    <property type="entry name" value="Ig_sub2"/>
</dbReference>